<comment type="cofactor">
    <cofactor evidence="12">
        <name>Mg(2+)</name>
        <dbReference type="ChEBI" id="CHEBI:18420"/>
    </cofactor>
    <text evidence="12">Binds 2 magnesium ions per subunit.</text>
</comment>
<feature type="binding site" evidence="12">
    <location>
        <position position="212"/>
    </location>
    <ligand>
        <name>substrate</name>
    </ligand>
</feature>
<comment type="subunit">
    <text evidence="12">Homotetramer.</text>
</comment>
<comment type="caution">
    <text evidence="16">The sequence shown here is derived from an EMBL/GenBank/DDBJ whole genome shotgun (WGS) entry which is preliminary data.</text>
</comment>
<dbReference type="FunFam" id="3.40.190.80:FF:000001">
    <property type="entry name" value="Fructose-1,6-bisphosphatase class 1"/>
    <property type="match status" value="1"/>
</dbReference>
<proteinExistence type="inferred from homology"/>
<dbReference type="NCBIfam" id="NF006778">
    <property type="entry name" value="PRK09293.1-1"/>
    <property type="match status" value="1"/>
</dbReference>
<feature type="binding site" evidence="12">
    <location>
        <position position="242"/>
    </location>
    <ligand>
        <name>substrate</name>
    </ligand>
</feature>
<dbReference type="PANTHER" id="PTHR11556">
    <property type="entry name" value="FRUCTOSE-1,6-BISPHOSPHATASE-RELATED"/>
    <property type="match status" value="1"/>
</dbReference>
<dbReference type="PIRSF" id="PIRSF000904">
    <property type="entry name" value="FBPtase_SBPase"/>
    <property type="match status" value="1"/>
</dbReference>
<evidence type="ECO:0000256" key="2">
    <source>
        <dbReference type="ARBA" id="ARBA00005215"/>
    </source>
</evidence>
<keyword evidence="6 12" id="KW-0479">Metal-binding</keyword>
<feature type="binding site" evidence="12">
    <location>
        <position position="272"/>
    </location>
    <ligand>
        <name>substrate</name>
    </ligand>
</feature>
<comment type="caution">
    <text evidence="12">Lacks conserved residue(s) required for the propagation of feature annotation.</text>
</comment>
<feature type="binding site" evidence="12">
    <location>
        <position position="120"/>
    </location>
    <ligand>
        <name>Mg(2+)</name>
        <dbReference type="ChEBI" id="CHEBI:18420"/>
        <label>2</label>
    </ligand>
</feature>
<dbReference type="HAMAP" id="MF_01855">
    <property type="entry name" value="FBPase_class1"/>
    <property type="match status" value="1"/>
</dbReference>
<keyword evidence="9 12" id="KW-0119">Carbohydrate metabolism</keyword>
<feature type="domain" description="Fructose-1-6-bisphosphatase class I N-terminal" evidence="14">
    <location>
        <begin position="10"/>
        <end position="198"/>
    </location>
</feature>
<evidence type="ECO:0000256" key="8">
    <source>
        <dbReference type="ARBA" id="ARBA00022842"/>
    </source>
</evidence>
<dbReference type="GO" id="GO:0005986">
    <property type="term" value="P:sucrose biosynthetic process"/>
    <property type="evidence" value="ECO:0007669"/>
    <property type="project" value="TreeGrafter"/>
</dbReference>
<dbReference type="Proteomes" id="UP000242881">
    <property type="component" value="Unassembled WGS sequence"/>
</dbReference>
<dbReference type="Pfam" id="PF18913">
    <property type="entry name" value="FBPase_C"/>
    <property type="match status" value="1"/>
</dbReference>
<evidence type="ECO:0000256" key="5">
    <source>
        <dbReference type="ARBA" id="ARBA00022490"/>
    </source>
</evidence>
<comment type="pathway">
    <text evidence="2">Carbohydrate biosynthesis; Calvin cycle.</text>
</comment>
<dbReference type="InterPro" id="IPR020548">
    <property type="entry name" value="Fructose_bisphosphatase_AS"/>
</dbReference>
<reference evidence="16 17" key="1">
    <citation type="submission" date="2018-01" db="EMBL/GenBank/DDBJ databases">
        <title>Metagenomic assembled genomes from two thermal pools in the Uzon Caldera, Kamchatka, Russia.</title>
        <authorList>
            <person name="Wilkins L."/>
            <person name="Ettinger C."/>
        </authorList>
    </citation>
    <scope>NUCLEOTIDE SEQUENCE [LARGE SCALE GENOMIC DNA]</scope>
    <source>
        <strain evidence="16">ZAV-05</strain>
    </source>
</reference>
<evidence type="ECO:0000256" key="4">
    <source>
        <dbReference type="ARBA" id="ARBA00013093"/>
    </source>
</evidence>
<dbReference type="PIRSF" id="PIRSF500210">
    <property type="entry name" value="FBPtase"/>
    <property type="match status" value="1"/>
</dbReference>
<evidence type="ECO:0000313" key="17">
    <source>
        <dbReference type="Proteomes" id="UP000242881"/>
    </source>
</evidence>
<dbReference type="GO" id="GO:0030388">
    <property type="term" value="P:fructose 1,6-bisphosphate metabolic process"/>
    <property type="evidence" value="ECO:0007669"/>
    <property type="project" value="TreeGrafter"/>
</dbReference>
<dbReference type="EC" id="3.1.3.11" evidence="4 12"/>
<dbReference type="InterPro" id="IPR033391">
    <property type="entry name" value="FBPase_N"/>
</dbReference>
<dbReference type="GO" id="GO:0006002">
    <property type="term" value="P:fructose 6-phosphate metabolic process"/>
    <property type="evidence" value="ECO:0007669"/>
    <property type="project" value="TreeGrafter"/>
</dbReference>
<dbReference type="CDD" id="cd00354">
    <property type="entry name" value="FBPase"/>
    <property type="match status" value="1"/>
</dbReference>
<dbReference type="GO" id="GO:0006094">
    <property type="term" value="P:gluconeogenesis"/>
    <property type="evidence" value="ECO:0007669"/>
    <property type="project" value="UniProtKB-UniRule"/>
</dbReference>
<dbReference type="InterPro" id="IPR044015">
    <property type="entry name" value="FBPase_C_dom"/>
</dbReference>
<feature type="binding site" evidence="12">
    <location>
        <position position="278"/>
    </location>
    <ligand>
        <name>Mg(2+)</name>
        <dbReference type="ChEBI" id="CHEBI:18420"/>
        <label>2</label>
    </ligand>
</feature>
<dbReference type="RefSeq" id="WP_424606155.1">
    <property type="nucleotide sequence ID" value="NZ_JBNAVA010000012.1"/>
</dbReference>
<evidence type="ECO:0000259" key="14">
    <source>
        <dbReference type="Pfam" id="PF00316"/>
    </source>
</evidence>
<dbReference type="FunFam" id="3.30.540.10:FF:000002">
    <property type="entry name" value="Fructose-1,6-bisphosphatase class 1"/>
    <property type="match status" value="1"/>
</dbReference>
<sequence>MAIRKGVTNLSRFLLEEQRNFPEATGDFTLILEQIAFAAKIISREVNKAGIVNILGKADSSNIHGEQQQKLDVFANEKMIQALDHTGKICAMASEEVDDIINIPSKYPKGKYLVVFDPLDGSSNIDVNISIGTIFGVYKRVSSEGDGFRQDFIQPGRNLVAAGYVIYGSSTMFVYTTGRGVNGFTLDPSVGEFLLSHENMVTPEFGSIYSINEANYHKWDERIRNYVEHLKNLKERQYTSRYIGSLVADFHRNLLKGGVFLYPGDNKNPRGKLRLLYEACPLAFIVEQAGGLAVDGDNNILDIIPENLHQKTPLIIGSKFEVELFKKYWSKEL</sequence>
<dbReference type="GO" id="GO:0000287">
    <property type="term" value="F:magnesium ion binding"/>
    <property type="evidence" value="ECO:0007669"/>
    <property type="project" value="UniProtKB-UniRule"/>
</dbReference>
<protein>
    <recommendedName>
        <fullName evidence="10 12">Fructose-1,6-bisphosphatase class 1</fullName>
        <shortName evidence="12">FBPase class 1</shortName>
        <ecNumber evidence="4 12">3.1.3.11</ecNumber>
    </recommendedName>
    <alternativeName>
        <fullName evidence="11 12">D-fructose-1,6-bisphosphate 1-phosphohydrolase class 1</fullName>
    </alternativeName>
</protein>
<evidence type="ECO:0000256" key="9">
    <source>
        <dbReference type="ARBA" id="ARBA00023277"/>
    </source>
</evidence>
<gene>
    <name evidence="12" type="primary">fbp</name>
    <name evidence="16" type="ORF">C0187_05400</name>
</gene>
<organism evidence="16 17">
    <name type="scientific">Calditerrivibrio nitroreducens</name>
    <dbReference type="NCBI Taxonomy" id="477976"/>
    <lineage>
        <taxon>Bacteria</taxon>
        <taxon>Pseudomonadati</taxon>
        <taxon>Deferribacterota</taxon>
        <taxon>Deferribacteres</taxon>
        <taxon>Deferribacterales</taxon>
        <taxon>Calditerrivibrionaceae</taxon>
    </lineage>
</organism>
<dbReference type="PROSITE" id="PS00124">
    <property type="entry name" value="FBPASE"/>
    <property type="match status" value="1"/>
</dbReference>
<dbReference type="Pfam" id="PF00316">
    <property type="entry name" value="FBPase"/>
    <property type="match status" value="1"/>
</dbReference>
<evidence type="ECO:0000256" key="11">
    <source>
        <dbReference type="ARBA" id="ARBA00081210"/>
    </source>
</evidence>
<dbReference type="Gene3D" id="3.40.190.80">
    <property type="match status" value="1"/>
</dbReference>
<keyword evidence="7 12" id="KW-0378">Hydrolase</keyword>
<evidence type="ECO:0000256" key="12">
    <source>
        <dbReference type="HAMAP-Rule" id="MF_01855"/>
    </source>
</evidence>
<evidence type="ECO:0000256" key="1">
    <source>
        <dbReference type="ARBA" id="ARBA00001273"/>
    </source>
</evidence>
<evidence type="ECO:0000256" key="6">
    <source>
        <dbReference type="ARBA" id="ARBA00022723"/>
    </source>
</evidence>
<evidence type="ECO:0000259" key="15">
    <source>
        <dbReference type="Pfam" id="PF18913"/>
    </source>
</evidence>
<evidence type="ECO:0000313" key="16">
    <source>
        <dbReference type="EMBL" id="PMP70582.1"/>
    </source>
</evidence>
<feature type="binding site" evidence="12">
    <location>
        <position position="117"/>
    </location>
    <ligand>
        <name>Mg(2+)</name>
        <dbReference type="ChEBI" id="CHEBI:18420"/>
        <label>2</label>
    </ligand>
</feature>
<feature type="domain" description="Fructose-1-6-bisphosphatase class 1 C-terminal" evidence="15">
    <location>
        <begin position="203"/>
        <end position="328"/>
    </location>
</feature>
<comment type="catalytic activity">
    <reaction evidence="1 12">
        <text>beta-D-fructose 1,6-bisphosphate + H2O = beta-D-fructose 6-phosphate + phosphate</text>
        <dbReference type="Rhea" id="RHEA:11064"/>
        <dbReference type="ChEBI" id="CHEBI:15377"/>
        <dbReference type="ChEBI" id="CHEBI:32966"/>
        <dbReference type="ChEBI" id="CHEBI:43474"/>
        <dbReference type="ChEBI" id="CHEBI:57634"/>
        <dbReference type="EC" id="3.1.3.11"/>
    </reaction>
</comment>
<dbReference type="NCBIfam" id="NF006779">
    <property type="entry name" value="PRK09293.1-3"/>
    <property type="match status" value="1"/>
</dbReference>
<dbReference type="InterPro" id="IPR028343">
    <property type="entry name" value="FBPtase"/>
</dbReference>
<evidence type="ECO:0000256" key="3">
    <source>
        <dbReference type="ARBA" id="ARBA00010941"/>
    </source>
</evidence>
<accession>A0A2J6WJM5</accession>
<dbReference type="EMBL" id="PNIN01000051">
    <property type="protein sequence ID" value="PMP70582.1"/>
    <property type="molecule type" value="Genomic_DNA"/>
</dbReference>
<feature type="binding site" evidence="12">
    <location>
        <position position="117"/>
    </location>
    <ligand>
        <name>Mg(2+)</name>
        <dbReference type="ChEBI" id="CHEBI:18420"/>
        <label>1</label>
    </ligand>
</feature>
<dbReference type="PRINTS" id="PR00115">
    <property type="entry name" value="F16BPHPHTASE"/>
</dbReference>
<dbReference type="InterPro" id="IPR000146">
    <property type="entry name" value="FBPase_class-1"/>
</dbReference>
<dbReference type="PANTHER" id="PTHR11556:SF35">
    <property type="entry name" value="SEDOHEPTULOSE-1,7-BISPHOSPHATASE, CHLOROPLASTIC"/>
    <property type="match status" value="1"/>
</dbReference>
<dbReference type="Gene3D" id="3.30.540.10">
    <property type="entry name" value="Fructose-1,6-Bisphosphatase, subunit A, domain 1"/>
    <property type="match status" value="1"/>
</dbReference>
<evidence type="ECO:0000256" key="7">
    <source>
        <dbReference type="ARBA" id="ARBA00022801"/>
    </source>
</evidence>
<dbReference type="GO" id="GO:0006000">
    <property type="term" value="P:fructose metabolic process"/>
    <property type="evidence" value="ECO:0007669"/>
    <property type="project" value="TreeGrafter"/>
</dbReference>
<comment type="similarity">
    <text evidence="3 12 13">Belongs to the FBPase class 1 family.</text>
</comment>
<name>A0A2J6WJM5_9BACT</name>
<feature type="binding site" evidence="12">
    <location>
        <position position="119"/>
    </location>
    <ligand>
        <name>Mg(2+)</name>
        <dbReference type="ChEBI" id="CHEBI:18420"/>
        <label>1</label>
    </ligand>
</feature>
<feature type="binding site" evidence="12">
    <location>
        <begin position="120"/>
        <end position="123"/>
    </location>
    <ligand>
        <name>substrate</name>
    </ligand>
</feature>
<dbReference type="SUPFAM" id="SSF56655">
    <property type="entry name" value="Carbohydrate phosphatase"/>
    <property type="match status" value="1"/>
</dbReference>
<dbReference type="AlphaFoldDB" id="A0A2J6WJM5"/>
<dbReference type="GO" id="GO:0005829">
    <property type="term" value="C:cytosol"/>
    <property type="evidence" value="ECO:0007669"/>
    <property type="project" value="TreeGrafter"/>
</dbReference>
<evidence type="ECO:0000256" key="13">
    <source>
        <dbReference type="RuleBase" id="RU000508"/>
    </source>
</evidence>
<keyword evidence="5 12" id="KW-0963">Cytoplasm</keyword>
<keyword evidence="8 12" id="KW-0460">Magnesium</keyword>
<dbReference type="GO" id="GO:0042132">
    <property type="term" value="F:fructose 1,6-bisphosphate 1-phosphatase activity"/>
    <property type="evidence" value="ECO:0007669"/>
    <property type="project" value="UniProtKB-UniRule"/>
</dbReference>
<comment type="subcellular location">
    <subcellularLocation>
        <location evidence="12">Cytoplasm</location>
    </subcellularLocation>
</comment>
<evidence type="ECO:0000256" key="10">
    <source>
        <dbReference type="ARBA" id="ARBA00072069"/>
    </source>
</evidence>
<feature type="binding site" evidence="12">
    <location>
        <position position="95"/>
    </location>
    <ligand>
        <name>Mg(2+)</name>
        <dbReference type="ChEBI" id="CHEBI:18420"/>
        <label>1</label>
    </ligand>
</feature>